<gene>
    <name evidence="2" type="primary">Glut1-L3</name>
    <name evidence="2" type="ORF">Hamer_G016566</name>
</gene>
<dbReference type="EMBL" id="JAHLQT010033762">
    <property type="protein sequence ID" value="KAG7159178.1"/>
    <property type="molecule type" value="Genomic_DNA"/>
</dbReference>
<protein>
    <submittedName>
        <fullName evidence="2">Putative glucose transporter type 1-like 3</fullName>
    </submittedName>
</protein>
<reference evidence="2" key="1">
    <citation type="journal article" date="2021" name="Sci. Adv.">
        <title>The American lobster genome reveals insights on longevity, neural, and immune adaptations.</title>
        <authorList>
            <person name="Polinski J.M."/>
            <person name="Zimin A.V."/>
            <person name="Clark K.F."/>
            <person name="Kohn A.B."/>
            <person name="Sadowski N."/>
            <person name="Timp W."/>
            <person name="Ptitsyn A."/>
            <person name="Khanna P."/>
            <person name="Romanova D.Y."/>
            <person name="Williams P."/>
            <person name="Greenwood S.J."/>
            <person name="Moroz L.L."/>
            <person name="Walt D.R."/>
            <person name="Bodnar A.G."/>
        </authorList>
    </citation>
    <scope>NUCLEOTIDE SEQUENCE</scope>
    <source>
        <strain evidence="2">GMGI-L3</strain>
    </source>
</reference>
<proteinExistence type="predicted"/>
<dbReference type="Proteomes" id="UP000747542">
    <property type="component" value="Unassembled WGS sequence"/>
</dbReference>
<keyword evidence="2" id="KW-0813">Transport</keyword>
<accession>A0A8J5JQT6</accession>
<evidence type="ECO:0000256" key="1">
    <source>
        <dbReference type="SAM" id="Coils"/>
    </source>
</evidence>
<dbReference type="AlphaFoldDB" id="A0A8J5JQT6"/>
<keyword evidence="2" id="KW-0762">Sugar transport</keyword>
<evidence type="ECO:0000313" key="2">
    <source>
        <dbReference type="EMBL" id="KAG7159178.1"/>
    </source>
</evidence>
<name>A0A8J5JQT6_HOMAM</name>
<feature type="non-terminal residue" evidence="2">
    <location>
        <position position="1"/>
    </location>
</feature>
<keyword evidence="3" id="KW-1185">Reference proteome</keyword>
<feature type="coiled-coil region" evidence="1">
    <location>
        <begin position="128"/>
        <end position="193"/>
    </location>
</feature>
<organism evidence="2 3">
    <name type="scientific">Homarus americanus</name>
    <name type="common">American lobster</name>
    <dbReference type="NCBI Taxonomy" id="6706"/>
    <lineage>
        <taxon>Eukaryota</taxon>
        <taxon>Metazoa</taxon>
        <taxon>Ecdysozoa</taxon>
        <taxon>Arthropoda</taxon>
        <taxon>Crustacea</taxon>
        <taxon>Multicrustacea</taxon>
        <taxon>Malacostraca</taxon>
        <taxon>Eumalacostraca</taxon>
        <taxon>Eucarida</taxon>
        <taxon>Decapoda</taxon>
        <taxon>Pleocyemata</taxon>
        <taxon>Astacidea</taxon>
        <taxon>Nephropoidea</taxon>
        <taxon>Nephropidae</taxon>
        <taxon>Homarus</taxon>
    </lineage>
</organism>
<sequence>GVVWVGQGVVWAGQGGNTRPPPSLVTPQLRQDTLIPQPAAMEWISMSYFILFFSCSLKRQRDSMSECSVGCERWRAPDHHRQDGHPWPTLSNAPFGSLQKQVSIMSMNLSAKIDEIQCHQHADTSAALHAIRSQLQELTKSVESCQSEVVEVKRDMVAIKHEIDTLQAAKEEIEELRDAVDRLEEQTRRRKIRLLEQVN</sequence>
<evidence type="ECO:0000313" key="3">
    <source>
        <dbReference type="Proteomes" id="UP000747542"/>
    </source>
</evidence>
<keyword evidence="1" id="KW-0175">Coiled coil</keyword>
<comment type="caution">
    <text evidence="2">The sequence shown here is derived from an EMBL/GenBank/DDBJ whole genome shotgun (WGS) entry which is preliminary data.</text>
</comment>